<evidence type="ECO:0000313" key="2">
    <source>
        <dbReference type="Proteomes" id="UP000789405"/>
    </source>
</evidence>
<dbReference type="EMBL" id="CAJVPY010001708">
    <property type="protein sequence ID" value="CAG8533219.1"/>
    <property type="molecule type" value="Genomic_DNA"/>
</dbReference>
<sequence>MLTGIVILTKEGMTFSCPSDDLLDRCGVGVHNKEDMTFSCPSDDLLDRYG</sequence>
<dbReference type="AlphaFoldDB" id="A0A9N9AHX0"/>
<name>A0A9N9AHX0_9GLOM</name>
<reference evidence="1" key="1">
    <citation type="submission" date="2021-06" db="EMBL/GenBank/DDBJ databases">
        <authorList>
            <person name="Kallberg Y."/>
            <person name="Tangrot J."/>
            <person name="Rosling A."/>
        </authorList>
    </citation>
    <scope>NUCLEOTIDE SEQUENCE</scope>
    <source>
        <strain evidence="1">MA453B</strain>
    </source>
</reference>
<dbReference type="OrthoDB" id="2433155at2759"/>
<organism evidence="1 2">
    <name type="scientific">Dentiscutata erythropus</name>
    <dbReference type="NCBI Taxonomy" id="1348616"/>
    <lineage>
        <taxon>Eukaryota</taxon>
        <taxon>Fungi</taxon>
        <taxon>Fungi incertae sedis</taxon>
        <taxon>Mucoromycota</taxon>
        <taxon>Glomeromycotina</taxon>
        <taxon>Glomeromycetes</taxon>
        <taxon>Diversisporales</taxon>
        <taxon>Gigasporaceae</taxon>
        <taxon>Dentiscutata</taxon>
    </lineage>
</organism>
<protein>
    <submittedName>
        <fullName evidence="1">10764_t:CDS:1</fullName>
    </submittedName>
</protein>
<dbReference type="Proteomes" id="UP000789405">
    <property type="component" value="Unassembled WGS sequence"/>
</dbReference>
<comment type="caution">
    <text evidence="1">The sequence shown here is derived from an EMBL/GenBank/DDBJ whole genome shotgun (WGS) entry which is preliminary data.</text>
</comment>
<evidence type="ECO:0000313" key="1">
    <source>
        <dbReference type="EMBL" id="CAG8533219.1"/>
    </source>
</evidence>
<accession>A0A9N9AHX0</accession>
<keyword evidence="2" id="KW-1185">Reference proteome</keyword>
<proteinExistence type="predicted"/>
<gene>
    <name evidence="1" type="ORF">DERYTH_LOCUS4446</name>
</gene>